<dbReference type="EMBL" id="ABCJ01000006">
    <property type="protein sequence ID" value="EDM23376.1"/>
    <property type="molecule type" value="Genomic_DNA"/>
</dbReference>
<evidence type="ECO:0000313" key="3">
    <source>
        <dbReference type="EMBL" id="EDM23376.1"/>
    </source>
</evidence>
<feature type="transmembrane region" description="Helical" evidence="1">
    <location>
        <begin position="62"/>
        <end position="84"/>
    </location>
</feature>
<evidence type="ECO:0000259" key="2">
    <source>
        <dbReference type="Pfam" id="PF00892"/>
    </source>
</evidence>
<feature type="transmembrane region" description="Helical" evidence="1">
    <location>
        <begin position="257"/>
        <end position="274"/>
    </location>
</feature>
<dbReference type="Proteomes" id="UP000003288">
    <property type="component" value="Unassembled WGS sequence"/>
</dbReference>
<accession>A0AAI9F2A1</accession>
<dbReference type="InterPro" id="IPR037185">
    <property type="entry name" value="EmrE-like"/>
</dbReference>
<dbReference type="GO" id="GO:0016020">
    <property type="term" value="C:membrane"/>
    <property type="evidence" value="ECO:0007669"/>
    <property type="project" value="InterPro"/>
</dbReference>
<dbReference type="RefSeq" id="WP_007474877.1">
    <property type="nucleotide sequence ID" value="NZ_ABCJ01000006.1"/>
</dbReference>
<dbReference type="Pfam" id="PF00892">
    <property type="entry name" value="EamA"/>
    <property type="match status" value="2"/>
</dbReference>
<dbReference type="PANTHER" id="PTHR22911:SF102">
    <property type="entry name" value="MEMBRANE PROTEIN"/>
    <property type="match status" value="1"/>
</dbReference>
<feature type="transmembrane region" description="Helical" evidence="1">
    <location>
        <begin position="90"/>
        <end position="112"/>
    </location>
</feature>
<keyword evidence="1" id="KW-1133">Transmembrane helix</keyword>
<feature type="transmembrane region" description="Helical" evidence="1">
    <location>
        <begin position="119"/>
        <end position="139"/>
    </location>
</feature>
<name>A0AAI9F2A1_9BACT</name>
<organism evidence="3 4">
    <name type="scientific">Caminibacter mediatlanticus TB-2</name>
    <dbReference type="NCBI Taxonomy" id="391592"/>
    <lineage>
        <taxon>Bacteria</taxon>
        <taxon>Pseudomonadati</taxon>
        <taxon>Campylobacterota</taxon>
        <taxon>Epsilonproteobacteria</taxon>
        <taxon>Nautiliales</taxon>
        <taxon>Nautiliaceae</taxon>
        <taxon>Caminibacter</taxon>
    </lineage>
</organism>
<proteinExistence type="predicted"/>
<keyword evidence="1" id="KW-0472">Membrane</keyword>
<feature type="transmembrane region" description="Helical" evidence="1">
    <location>
        <begin position="197"/>
        <end position="221"/>
    </location>
</feature>
<reference evidence="3 4" key="1">
    <citation type="journal article" date="2011" name="Stand. Genomic Sci.">
        <title>Draft genome sequence of Caminibacter mediatlanticus strain TB-2, an epsilonproteobacterium isolated from a deep-sea hydrothermal vent.</title>
        <authorList>
            <person name="Giovannelli D."/>
            <person name="Ferriera S."/>
            <person name="Johnson J."/>
            <person name="Kravitz S."/>
            <person name="Perez-Rodriguez I."/>
            <person name="Ricci J."/>
            <person name="O'Brien C."/>
            <person name="Voordeckers J.W."/>
            <person name="Bini E."/>
            <person name="Vetriani C."/>
        </authorList>
    </citation>
    <scope>NUCLEOTIDE SEQUENCE [LARGE SCALE GENOMIC DNA]</scope>
    <source>
        <strain evidence="3 4">TB-2</strain>
    </source>
</reference>
<feature type="transmembrane region" description="Helical" evidence="1">
    <location>
        <begin position="145"/>
        <end position="162"/>
    </location>
</feature>
<feature type="transmembrane region" description="Helical" evidence="1">
    <location>
        <begin position="31"/>
        <end position="50"/>
    </location>
</feature>
<feature type="transmembrane region" description="Helical" evidence="1">
    <location>
        <begin position="7"/>
        <end position="25"/>
    </location>
</feature>
<evidence type="ECO:0000313" key="4">
    <source>
        <dbReference type="Proteomes" id="UP000003288"/>
    </source>
</evidence>
<dbReference type="SUPFAM" id="SSF103481">
    <property type="entry name" value="Multidrug resistance efflux transporter EmrE"/>
    <property type="match status" value="2"/>
</dbReference>
<protein>
    <recommendedName>
        <fullName evidence="2">EamA domain-containing protein</fullName>
    </recommendedName>
</protein>
<keyword evidence="1" id="KW-0812">Transmembrane</keyword>
<dbReference type="PANTHER" id="PTHR22911">
    <property type="entry name" value="ACYL-MALONYL CONDENSING ENZYME-RELATED"/>
    <property type="match status" value="1"/>
</dbReference>
<feature type="domain" description="EamA" evidence="2">
    <location>
        <begin position="143"/>
        <end position="270"/>
    </location>
</feature>
<evidence type="ECO:0000256" key="1">
    <source>
        <dbReference type="SAM" id="Phobius"/>
    </source>
</evidence>
<dbReference type="InterPro" id="IPR000620">
    <property type="entry name" value="EamA_dom"/>
</dbReference>
<sequence length="276" mass="30972">MKKRGLIEMLGATFLWGSVSIMGIYSHLPSGVFVFFRVLFGAPFILYFAIKRGGIKEFFKLKPFWPLLLSGIMLGVNWVFFFWALNMTDVSTVVVIYYAGPIISILLASIFLKEKLTIYIILSSILAFLGVIISIKGGINFSKGAFIALLAAISYGLLGFFSKIATMYHRAVSVTAWQMIISIIITLPFLFLNEWHFTYVGIIIAIITGIFHTALALFLWYDALNYIKVSNASIMQYLDIVFAIGFAYLFLHQIPDIYQIIGAILIIFAGIIAVKH</sequence>
<comment type="caution">
    <text evidence="3">The sequence shown here is derived from an EMBL/GenBank/DDBJ whole genome shotgun (WGS) entry which is preliminary data.</text>
</comment>
<gene>
    <name evidence="3" type="ORF">CMTB2_08930</name>
</gene>
<dbReference type="AlphaFoldDB" id="A0AAI9F2A1"/>
<feature type="transmembrane region" description="Helical" evidence="1">
    <location>
        <begin position="233"/>
        <end position="251"/>
    </location>
</feature>
<feature type="domain" description="EamA" evidence="2">
    <location>
        <begin position="4"/>
        <end position="134"/>
    </location>
</feature>
<feature type="transmembrane region" description="Helical" evidence="1">
    <location>
        <begin position="174"/>
        <end position="191"/>
    </location>
</feature>